<feature type="domain" description="Isopenicillin N synthase-like Fe(2+) 2OG dioxygenase" evidence="1">
    <location>
        <begin position="196"/>
        <end position="295"/>
    </location>
</feature>
<feature type="domain" description="Non-haem dioxygenase N-terminal" evidence="2">
    <location>
        <begin position="29"/>
        <end position="127"/>
    </location>
</feature>
<dbReference type="InterPro" id="IPR026992">
    <property type="entry name" value="DIOX_N"/>
</dbReference>
<dbReference type="InterPro" id="IPR050231">
    <property type="entry name" value="Iron_ascorbate_oxido_reductase"/>
</dbReference>
<evidence type="ECO:0000313" key="3">
    <source>
        <dbReference type="EMBL" id="KAF9811652.1"/>
    </source>
</evidence>
<dbReference type="SUPFAM" id="SSF51197">
    <property type="entry name" value="Clavaminate synthase-like"/>
    <property type="match status" value="1"/>
</dbReference>
<evidence type="ECO:0008006" key="5">
    <source>
        <dbReference type="Google" id="ProtNLM"/>
    </source>
</evidence>
<reference evidence="3" key="1">
    <citation type="submission" date="2020-11" db="EMBL/GenBank/DDBJ databases">
        <authorList>
            <person name="Koelle M."/>
            <person name="Horta M.A.C."/>
            <person name="Nowrousian M."/>
            <person name="Ohm R.A."/>
            <person name="Benz P."/>
            <person name="Pilgard A."/>
        </authorList>
    </citation>
    <scope>NUCLEOTIDE SEQUENCE</scope>
    <source>
        <strain evidence="3">FPRL280</strain>
    </source>
</reference>
<proteinExistence type="predicted"/>
<accession>A0A8H7U141</accession>
<dbReference type="FunFam" id="2.60.120.330:FF:000040">
    <property type="entry name" value="Chromosome 21, whole genome shotgun sequence"/>
    <property type="match status" value="1"/>
</dbReference>
<dbReference type="PANTHER" id="PTHR47990">
    <property type="entry name" value="2-OXOGLUTARATE (2OG) AND FE(II)-DEPENDENT OXYGENASE SUPERFAMILY PROTEIN-RELATED"/>
    <property type="match status" value="1"/>
</dbReference>
<name>A0A8H7U141_9APHY</name>
<dbReference type="Proteomes" id="UP000639403">
    <property type="component" value="Unassembled WGS sequence"/>
</dbReference>
<dbReference type="PRINTS" id="PR00682">
    <property type="entry name" value="IPNSYNTHASE"/>
</dbReference>
<dbReference type="AlphaFoldDB" id="A0A8H7U141"/>
<dbReference type="EMBL" id="JADOXO010000147">
    <property type="protein sequence ID" value="KAF9811652.1"/>
    <property type="molecule type" value="Genomic_DNA"/>
</dbReference>
<dbReference type="InterPro" id="IPR044861">
    <property type="entry name" value="IPNS-like_FE2OG_OXY"/>
</dbReference>
<comment type="caution">
    <text evidence="3">The sequence shown here is derived from an EMBL/GenBank/DDBJ whole genome shotgun (WGS) entry which is preliminary data.</text>
</comment>
<sequence length="383" mass="43623">MPVPAPELGSFSFVPETKENLDWADLVTLDFSLLGTPEGRAQLVATLVRAVREDGFFYVKNFGISQERVNRQFALGKRFYELPLEEKLKYVPEGLDNGKFNGYIPAGRRILDETSGLRDRVEMYNIPKFDGYFPHEHPALIEEHIAEIEEFAKSLDSEVLEPLHRLLAVALELPEDTFLQLHKYEKKSEDHLRYMKYTKYSPEENLKLGRIWGRGHTDLGTFTLLFRQPVAALQIRHHTTGAWKWVKPQDGTLTVNTCDALSFLTGGYVKSTVHRVAAPPKDQEHVDRLGLLYFQRPNNDVKLATVSASPVLQREGLTQNEFERTGNPVPTMEGASLACMFCALAPKWTFAKQKWQRTKNIVSTDPAFQTAQILPGWNEKVYA</sequence>
<dbReference type="Pfam" id="PF14226">
    <property type="entry name" value="DIOX_N"/>
    <property type="match status" value="1"/>
</dbReference>
<dbReference type="InterPro" id="IPR027443">
    <property type="entry name" value="IPNS-like_sf"/>
</dbReference>
<reference evidence="3" key="2">
    <citation type="journal article" name="Front. Microbiol.">
        <title>Degradative Capacity of Two Strains of Rhodonia placenta: From Phenotype to Genotype.</title>
        <authorList>
            <person name="Kolle M."/>
            <person name="Horta M.A.C."/>
            <person name="Nowrousian M."/>
            <person name="Ohm R.A."/>
            <person name="Benz J.P."/>
            <person name="Pilgard A."/>
        </authorList>
    </citation>
    <scope>NUCLEOTIDE SEQUENCE</scope>
    <source>
        <strain evidence="3">FPRL280</strain>
    </source>
</reference>
<dbReference type="Gene3D" id="2.60.120.330">
    <property type="entry name" value="B-lactam Antibiotic, Isopenicillin N Synthase, Chain"/>
    <property type="match status" value="1"/>
</dbReference>
<organism evidence="3 4">
    <name type="scientific">Rhodonia placenta</name>
    <dbReference type="NCBI Taxonomy" id="104341"/>
    <lineage>
        <taxon>Eukaryota</taxon>
        <taxon>Fungi</taxon>
        <taxon>Dikarya</taxon>
        <taxon>Basidiomycota</taxon>
        <taxon>Agaricomycotina</taxon>
        <taxon>Agaricomycetes</taxon>
        <taxon>Polyporales</taxon>
        <taxon>Adustoporiaceae</taxon>
        <taxon>Rhodonia</taxon>
    </lineage>
</organism>
<evidence type="ECO:0000259" key="1">
    <source>
        <dbReference type="Pfam" id="PF03171"/>
    </source>
</evidence>
<dbReference type="Pfam" id="PF03171">
    <property type="entry name" value="2OG-FeII_Oxy"/>
    <property type="match status" value="1"/>
</dbReference>
<evidence type="ECO:0000259" key="2">
    <source>
        <dbReference type="Pfam" id="PF14226"/>
    </source>
</evidence>
<evidence type="ECO:0000313" key="4">
    <source>
        <dbReference type="Proteomes" id="UP000639403"/>
    </source>
</evidence>
<gene>
    <name evidence="3" type="ORF">IEO21_06501</name>
</gene>
<protein>
    <recommendedName>
        <fullName evidence="5">Clavaminate synthase-like protein</fullName>
    </recommendedName>
</protein>